<dbReference type="EMBL" id="JBHSGP010000013">
    <property type="protein sequence ID" value="MFC4722168.1"/>
    <property type="molecule type" value="Genomic_DNA"/>
</dbReference>
<sequence>MCKLFFYKQLKYTCIGGLFYVLFLNNLTVNAQDKYFTSSVVTEYETDDSAYSIDENFATKASIRTYSGDFITGANDYEGFLEVGYLNPLNSDQTTYIKIDAEEDFLATLAAGSLATALGAVTNSVINGGQEFTFEVKKDNNILITAESQVENDFARSGVRIVLDGNNDTYILVNPYLINPSITDYNRFRLTNRLGNSVVQFGVSRYLGLYESYNALIGESCGFASFTSFDGQGLSVQALQDGAGVSNPHHIIDTDLNNFSTLSVGTAGAGASIQQTAYFEEPSTANENFKIRFAISADVAEIEVIPDVQITGYFNDTEVFSAGLTDLLNLDLLGGALNGGAPFTISLPATGAVNRVEVRMTQTVSADAGTEFRLYDIIKTPPFPTVDKSLPANGCVGETIDFIGTVSPSNIKIRWYDAEIDGNLLAELNSGDAFTTPIISENTTFYIASSEDGCQTETIRLPIEIIANPNPTASDINLAGNDTSHCTSETIVLTPSSSIGTNFTWYFDANKTSPIVSNSTVSGVTYTIDANNVLTIDGLSEANSPISYFVSTQNDSSGCENIPGTLKEVNVIIDDSAPNSDCDNDGVIYSEEITNGTDPLNADSDGSDPNNDSDGDGYTNADETAAGSDPMDANSKPLDTDNDGISDATDTDDDNDGVSDTDEATNGTDPLNADSDGDGINDGAEGTTDTDGDGTIDALESNTADADNDGVVDSQDEANTDPNNDTDGDGYGNADETAAGTNPSDSNDVPQDTDNDGISDATDTDDDNDGVSDTDEATNGTDPLNADSDGDGI</sequence>
<dbReference type="Pfam" id="PF19081">
    <property type="entry name" value="Ig_7"/>
    <property type="match status" value="1"/>
</dbReference>
<keyword evidence="2" id="KW-0964">Secreted</keyword>
<feature type="region of interest" description="Disordered" evidence="5">
    <location>
        <begin position="593"/>
        <end position="793"/>
    </location>
</feature>
<feature type="compositionally biased region" description="Acidic residues" evidence="5">
    <location>
        <begin position="640"/>
        <end position="663"/>
    </location>
</feature>
<comment type="subcellular location">
    <subcellularLocation>
        <location evidence="1">Secreted</location>
    </subcellularLocation>
</comment>
<keyword evidence="4" id="KW-0106">Calcium</keyword>
<reference evidence="8" key="1">
    <citation type="journal article" date="2019" name="Int. J. Syst. Evol. Microbiol.">
        <title>The Global Catalogue of Microorganisms (GCM) 10K type strain sequencing project: providing services to taxonomists for standard genome sequencing and annotation.</title>
        <authorList>
            <consortium name="The Broad Institute Genomics Platform"/>
            <consortium name="The Broad Institute Genome Sequencing Center for Infectious Disease"/>
            <person name="Wu L."/>
            <person name="Ma J."/>
        </authorList>
    </citation>
    <scope>NUCLEOTIDE SEQUENCE [LARGE SCALE GENOMIC DNA]</scope>
    <source>
        <strain evidence="8">CCUG 63682</strain>
    </source>
</reference>
<feature type="compositionally biased region" description="Low complexity" evidence="5">
    <location>
        <begin position="601"/>
        <end position="612"/>
    </location>
</feature>
<proteinExistence type="predicted"/>
<feature type="compositionally biased region" description="Polar residues" evidence="5">
    <location>
        <begin position="739"/>
        <end position="750"/>
    </location>
</feature>
<dbReference type="Pfam" id="PF18884">
    <property type="entry name" value="TSP3_bac"/>
    <property type="match status" value="8"/>
</dbReference>
<feature type="compositionally biased region" description="Acidic residues" evidence="5">
    <location>
        <begin position="751"/>
        <end position="776"/>
    </location>
</feature>
<feature type="domain" description="Ig-like" evidence="6">
    <location>
        <begin position="381"/>
        <end position="469"/>
    </location>
</feature>
<keyword evidence="8" id="KW-1185">Reference proteome</keyword>
<accession>A0ABV9N5A7</accession>
<dbReference type="PANTHER" id="PTHR10199:SF100">
    <property type="entry name" value="THROMBOSPONDIN, ISOFORM A"/>
    <property type="match status" value="1"/>
</dbReference>
<dbReference type="InterPro" id="IPR059100">
    <property type="entry name" value="TSP3_bac"/>
</dbReference>
<feature type="non-terminal residue" evidence="7">
    <location>
        <position position="793"/>
    </location>
</feature>
<evidence type="ECO:0000313" key="7">
    <source>
        <dbReference type="EMBL" id="MFC4722168.1"/>
    </source>
</evidence>
<dbReference type="SUPFAM" id="SSF103647">
    <property type="entry name" value="TSP type-3 repeat"/>
    <property type="match status" value="1"/>
</dbReference>
<dbReference type="InterPro" id="IPR044023">
    <property type="entry name" value="Ig_7"/>
</dbReference>
<dbReference type="PANTHER" id="PTHR10199">
    <property type="entry name" value="THROMBOSPONDIN"/>
    <property type="match status" value="1"/>
</dbReference>
<organism evidence="7 8">
    <name type="scientific">Geojedonia litorea</name>
    <dbReference type="NCBI Taxonomy" id="1268269"/>
    <lineage>
        <taxon>Bacteria</taxon>
        <taxon>Pseudomonadati</taxon>
        <taxon>Bacteroidota</taxon>
        <taxon>Flavobacteriia</taxon>
        <taxon>Flavobacteriales</taxon>
        <taxon>Flavobacteriaceae</taxon>
        <taxon>Geojedonia</taxon>
    </lineage>
</organism>
<keyword evidence="3" id="KW-0732">Signal</keyword>
<feature type="compositionally biased region" description="Acidic residues" evidence="5">
    <location>
        <begin position="706"/>
        <end position="728"/>
    </location>
</feature>
<evidence type="ECO:0000256" key="4">
    <source>
        <dbReference type="ARBA" id="ARBA00022837"/>
    </source>
</evidence>
<evidence type="ECO:0000256" key="5">
    <source>
        <dbReference type="SAM" id="MobiDB-lite"/>
    </source>
</evidence>
<dbReference type="Proteomes" id="UP001595953">
    <property type="component" value="Unassembled WGS sequence"/>
</dbReference>
<dbReference type="Gene3D" id="4.10.1080.10">
    <property type="entry name" value="TSP type-3 repeat"/>
    <property type="match status" value="3"/>
</dbReference>
<evidence type="ECO:0000313" key="8">
    <source>
        <dbReference type="Proteomes" id="UP001595953"/>
    </source>
</evidence>
<name>A0ABV9N5A7_9FLAO</name>
<evidence type="ECO:0000256" key="3">
    <source>
        <dbReference type="ARBA" id="ARBA00022729"/>
    </source>
</evidence>
<evidence type="ECO:0000256" key="2">
    <source>
        <dbReference type="ARBA" id="ARBA00022525"/>
    </source>
</evidence>
<evidence type="ECO:0000256" key="1">
    <source>
        <dbReference type="ARBA" id="ARBA00004613"/>
    </source>
</evidence>
<gene>
    <name evidence="7" type="ORF">ACFO5O_07540</name>
</gene>
<evidence type="ECO:0000259" key="6">
    <source>
        <dbReference type="Pfam" id="PF19081"/>
    </source>
</evidence>
<protein>
    <recommendedName>
        <fullName evidence="6">Ig-like domain-containing protein</fullName>
    </recommendedName>
</protein>
<dbReference type="InterPro" id="IPR028974">
    <property type="entry name" value="TSP_type-3_rpt"/>
</dbReference>
<comment type="caution">
    <text evidence="7">The sequence shown here is derived from an EMBL/GenBank/DDBJ whole genome shotgun (WGS) entry which is preliminary data.</text>
</comment>